<accession>A0ABS9RQN1</accession>
<dbReference type="SUPFAM" id="SSF56176">
    <property type="entry name" value="FAD-binding/transporter-associated domain-like"/>
    <property type="match status" value="1"/>
</dbReference>
<dbReference type="InterPro" id="IPR016164">
    <property type="entry name" value="FAD-linked_Oxase-like_C"/>
</dbReference>
<dbReference type="GO" id="GO:0019154">
    <property type="term" value="F:glycolate dehydrogenase activity"/>
    <property type="evidence" value="ECO:0007669"/>
    <property type="project" value="UniProtKB-EC"/>
</dbReference>
<sequence>MTDTKHSPREHDASEALAERIRRADAEGRPLRIVGGDTKAFYGFHVRGRTVEADALSTREHRGITYYDPVELIVSVRTGTPLAELEAALAENGQMLGCEPPHFGDDATVGGMVATGLSGPRRPWAGSVRDFVLGTRVINHEGSEQHFGGQVMKNVAGYDLSRLMVGAQGTLGLLTEVTMKVLPRPGVTRSLHLDMPLPRALERLAEWGRQPLPITAAAWLDGALHLRLEGGPSSVAATADRLGGDELRDDFWTALREQQLAFFSKEDPRPLWRLALPHHTPVLDLPGVKESDPLYDWGGTQRWLRSELDDKTIREACTRAGGHATCYGPHIATGGTAEPFTPLAPVVAKYHRNLKAELDPKGIFNPGRLYAEL</sequence>
<dbReference type="EC" id="1.1.99.14" evidence="4"/>
<name>A0ABS9RQN1_9GAMM</name>
<organism evidence="4 5">
    <name type="scientific">Halomonas flagellata</name>
    <dbReference type="NCBI Taxonomy" id="2920385"/>
    <lineage>
        <taxon>Bacteria</taxon>
        <taxon>Pseudomonadati</taxon>
        <taxon>Pseudomonadota</taxon>
        <taxon>Gammaproteobacteria</taxon>
        <taxon>Oceanospirillales</taxon>
        <taxon>Halomonadaceae</taxon>
        <taxon>Halomonas</taxon>
    </lineage>
</organism>
<dbReference type="InterPro" id="IPR006094">
    <property type="entry name" value="Oxid_FAD_bind_N"/>
</dbReference>
<evidence type="ECO:0000256" key="1">
    <source>
        <dbReference type="ARBA" id="ARBA00022630"/>
    </source>
</evidence>
<dbReference type="PANTHER" id="PTHR11748:SF103">
    <property type="entry name" value="GLYCOLATE OXIDASE SUBUNIT GLCE"/>
    <property type="match status" value="1"/>
</dbReference>
<dbReference type="Pfam" id="PF01565">
    <property type="entry name" value="FAD_binding_4"/>
    <property type="match status" value="1"/>
</dbReference>
<evidence type="ECO:0000313" key="4">
    <source>
        <dbReference type="EMBL" id="MCH4562127.1"/>
    </source>
</evidence>
<keyword evidence="1" id="KW-0285">Flavoprotein</keyword>
<protein>
    <submittedName>
        <fullName evidence="4">Glycolate oxidase subunit GlcE</fullName>
        <ecNumber evidence="4">1.1.99.14</ecNumber>
    </submittedName>
</protein>
<dbReference type="Proteomes" id="UP001202117">
    <property type="component" value="Unassembled WGS sequence"/>
</dbReference>
<keyword evidence="2" id="KW-0274">FAD</keyword>
<evidence type="ECO:0000313" key="5">
    <source>
        <dbReference type="Proteomes" id="UP001202117"/>
    </source>
</evidence>
<dbReference type="InterPro" id="IPR016169">
    <property type="entry name" value="FAD-bd_PCMH_sub2"/>
</dbReference>
<dbReference type="SUPFAM" id="SSF55103">
    <property type="entry name" value="FAD-linked oxidases, C-terminal domain"/>
    <property type="match status" value="1"/>
</dbReference>
<comment type="caution">
    <text evidence="4">The sequence shown here is derived from an EMBL/GenBank/DDBJ whole genome shotgun (WGS) entry which is preliminary data.</text>
</comment>
<dbReference type="InterPro" id="IPR036318">
    <property type="entry name" value="FAD-bd_PCMH-like_sf"/>
</dbReference>
<dbReference type="RefSeq" id="WP_240566983.1">
    <property type="nucleotide sequence ID" value="NZ_JAKVPY010000003.1"/>
</dbReference>
<dbReference type="EMBL" id="JAKVPY010000003">
    <property type="protein sequence ID" value="MCH4562127.1"/>
    <property type="molecule type" value="Genomic_DNA"/>
</dbReference>
<dbReference type="NCBIfam" id="NF008439">
    <property type="entry name" value="PRK11282.1"/>
    <property type="match status" value="1"/>
</dbReference>
<proteinExistence type="predicted"/>
<gene>
    <name evidence="4" type="primary">glcE</name>
    <name evidence="4" type="ORF">MKP05_03160</name>
</gene>
<dbReference type="Gene3D" id="3.30.465.10">
    <property type="match status" value="1"/>
</dbReference>
<keyword evidence="4" id="KW-0560">Oxidoreductase</keyword>
<evidence type="ECO:0000256" key="2">
    <source>
        <dbReference type="ARBA" id="ARBA00022827"/>
    </source>
</evidence>
<dbReference type="PANTHER" id="PTHR11748">
    <property type="entry name" value="D-LACTATE DEHYDROGENASE"/>
    <property type="match status" value="1"/>
</dbReference>
<reference evidence="4 5" key="1">
    <citation type="submission" date="2022-02" db="EMBL/GenBank/DDBJ databases">
        <title>Halomonas fukangensis sp. nov., a halophilic bacterium isolated from a bulk soil of Kalidium foliatum at Fukang.</title>
        <authorList>
            <person name="Huang Y."/>
        </authorList>
    </citation>
    <scope>NUCLEOTIDE SEQUENCE [LARGE SCALE GENOMIC DNA]</scope>
    <source>
        <strain evidence="4 5">EGI 63088</strain>
    </source>
</reference>
<evidence type="ECO:0000259" key="3">
    <source>
        <dbReference type="PROSITE" id="PS51387"/>
    </source>
</evidence>
<dbReference type="PROSITE" id="PS51387">
    <property type="entry name" value="FAD_PCMH"/>
    <property type="match status" value="1"/>
</dbReference>
<feature type="domain" description="FAD-binding PCMH-type" evidence="3">
    <location>
        <begin position="1"/>
        <end position="184"/>
    </location>
</feature>
<dbReference type="InterPro" id="IPR016166">
    <property type="entry name" value="FAD-bd_PCMH"/>
</dbReference>
<keyword evidence="5" id="KW-1185">Reference proteome</keyword>